<keyword evidence="1" id="KW-0175">Coiled coil</keyword>
<proteinExistence type="predicted"/>
<evidence type="ECO:0000313" key="2">
    <source>
        <dbReference type="EMBL" id="KAK5781370.1"/>
    </source>
</evidence>
<keyword evidence="3" id="KW-1185">Reference proteome</keyword>
<sequence>MTDYEAIESKFKLLRKRCQDIKVENRKVLEAIGKPKIYQITVNNDQSDQNDLNYTELEDTIENNQETLKLLNMTLRDFEKKYGINMYNTNKKESLVSIQGDTLAKFTYEKEMKAMSKLKHQHKDNINNIDAIAENLKQTSRKRYMIRKKQIYETNYNNNTYSGNSNRPNNMAYINIKNKQFNDKLQREKKQQMDQ</sequence>
<accession>A0AAN7WJB5</accession>
<gene>
    <name evidence="2" type="ORF">RI543_001211</name>
</gene>
<comment type="caution">
    <text evidence="2">The sequence shown here is derived from an EMBL/GenBank/DDBJ whole genome shotgun (WGS) entry which is preliminary data.</text>
</comment>
<evidence type="ECO:0000256" key="1">
    <source>
        <dbReference type="SAM" id="Coils"/>
    </source>
</evidence>
<name>A0AAN7WJB5_9SACH</name>
<evidence type="ECO:0000313" key="3">
    <source>
        <dbReference type="Proteomes" id="UP001306508"/>
    </source>
</evidence>
<dbReference type="EMBL" id="JAWIZZ010000036">
    <property type="protein sequence ID" value="KAK5781370.1"/>
    <property type="molecule type" value="Genomic_DNA"/>
</dbReference>
<reference evidence="3" key="1">
    <citation type="submission" date="2023-07" db="EMBL/GenBank/DDBJ databases">
        <title>A draft genome of Kazachstania heterogenica Y-27499.</title>
        <authorList>
            <person name="Donic C."/>
            <person name="Kralova J.S."/>
            <person name="Fidel L."/>
            <person name="Ben-Dor S."/>
            <person name="Jung S."/>
        </authorList>
    </citation>
    <scope>NUCLEOTIDE SEQUENCE [LARGE SCALE GENOMIC DNA]</scope>
    <source>
        <strain evidence="3">Y27499</strain>
    </source>
</reference>
<feature type="coiled-coil region" evidence="1">
    <location>
        <begin position="54"/>
        <end position="81"/>
    </location>
</feature>
<dbReference type="Proteomes" id="UP001306508">
    <property type="component" value="Unassembled WGS sequence"/>
</dbReference>
<dbReference type="AlphaFoldDB" id="A0AAN7WJB5"/>
<protein>
    <submittedName>
        <fullName evidence="2">Uncharacterized protein</fullName>
    </submittedName>
</protein>
<organism evidence="2 3">
    <name type="scientific">Arxiozyma heterogenica</name>
    <dbReference type="NCBI Taxonomy" id="278026"/>
    <lineage>
        <taxon>Eukaryota</taxon>
        <taxon>Fungi</taxon>
        <taxon>Dikarya</taxon>
        <taxon>Ascomycota</taxon>
        <taxon>Saccharomycotina</taxon>
        <taxon>Saccharomycetes</taxon>
        <taxon>Saccharomycetales</taxon>
        <taxon>Saccharomycetaceae</taxon>
        <taxon>Arxiozyma</taxon>
    </lineage>
</organism>